<organism evidence="9 10">
    <name type="scientific">Cellulomonas xiejunii</name>
    <dbReference type="NCBI Taxonomy" id="2968083"/>
    <lineage>
        <taxon>Bacteria</taxon>
        <taxon>Bacillati</taxon>
        <taxon>Actinomycetota</taxon>
        <taxon>Actinomycetes</taxon>
        <taxon>Micrococcales</taxon>
        <taxon>Cellulomonadaceae</taxon>
        <taxon>Cellulomonas</taxon>
    </lineage>
</organism>
<evidence type="ECO:0000256" key="3">
    <source>
        <dbReference type="ARBA" id="ARBA00022676"/>
    </source>
</evidence>
<sequence length="486" mass="50401">MAWAVALAAGVLAFVVRWHLLGGAAGLREYHGYDDGVYFSSAVAFVHGRLPYRDFLLVHPPGIMLALTPFAALTHWTSDSTALAAARVGFLLLGAANTVLVARLARRWGLAATVVAGFLYAVSTAAAYSERLTLLEPLGTLTLLAGITLLRRGDVPGAARRWRYVGGAVLGLGVVVKIWNVVPVLVVVVWWALRRGVREAVGVAVAGAAAALLVLLPFAVASGRSMLELVVLAQLGRPRAPGTVVTRLEGILGVSATQWESEPVRAAVTAAVGLAVVAAAFAAWRHDRGRLWVAVLGAQVLVLLAAPSYFASYAAYSAPAVALVLAAGVSVVPDRLRVGGAVLACGLLGVVAGVPAAPAQAPFPVAQVRDLLPATGCIRADSPGALVVLDVLSRNERRGCATRIDVSGQTYAVGDRDSAGRPVPRVRNHQWQEAAVAYLTSGSAAVIARQTGNGFARTTVERLQSHGRVVQVGAVEVLLPGAASDG</sequence>
<dbReference type="InterPro" id="IPR050297">
    <property type="entry name" value="LipidA_mod_glycosyltrf_83"/>
</dbReference>
<evidence type="ECO:0000313" key="10">
    <source>
        <dbReference type="Proteomes" id="UP001316384"/>
    </source>
</evidence>
<keyword evidence="5 8" id="KW-0812">Transmembrane</keyword>
<comment type="subcellular location">
    <subcellularLocation>
        <location evidence="1">Cell membrane</location>
        <topology evidence="1">Multi-pass membrane protein</topology>
    </subcellularLocation>
</comment>
<reference evidence="9 10" key="1">
    <citation type="submission" date="2022-07" db="EMBL/GenBank/DDBJ databases">
        <title>Novel species in genus cellulomonas.</title>
        <authorList>
            <person name="Ye L."/>
        </authorList>
    </citation>
    <scope>NUCLEOTIDE SEQUENCE [LARGE SCALE GENOMIC DNA]</scope>
    <source>
        <strain evidence="10">zg-B89</strain>
    </source>
</reference>
<protein>
    <submittedName>
        <fullName evidence="9">Glycosyltransferase 87 family protein</fullName>
    </submittedName>
</protein>
<keyword evidence="7 8" id="KW-0472">Membrane</keyword>
<evidence type="ECO:0000256" key="2">
    <source>
        <dbReference type="ARBA" id="ARBA00022475"/>
    </source>
</evidence>
<feature type="transmembrane region" description="Helical" evidence="8">
    <location>
        <begin position="264"/>
        <end position="284"/>
    </location>
</feature>
<name>A0ABY5KT46_9CELL</name>
<proteinExistence type="predicted"/>
<feature type="transmembrane region" description="Helical" evidence="8">
    <location>
        <begin position="200"/>
        <end position="220"/>
    </location>
</feature>
<evidence type="ECO:0000313" key="9">
    <source>
        <dbReference type="EMBL" id="UUI72641.1"/>
    </source>
</evidence>
<evidence type="ECO:0000256" key="1">
    <source>
        <dbReference type="ARBA" id="ARBA00004651"/>
    </source>
</evidence>
<feature type="transmembrane region" description="Helical" evidence="8">
    <location>
        <begin position="108"/>
        <end position="128"/>
    </location>
</feature>
<evidence type="ECO:0000256" key="4">
    <source>
        <dbReference type="ARBA" id="ARBA00022679"/>
    </source>
</evidence>
<keyword evidence="2" id="KW-1003">Cell membrane</keyword>
<evidence type="ECO:0000256" key="5">
    <source>
        <dbReference type="ARBA" id="ARBA00022692"/>
    </source>
</evidence>
<feature type="transmembrane region" description="Helical" evidence="8">
    <location>
        <begin position="316"/>
        <end position="333"/>
    </location>
</feature>
<evidence type="ECO:0000256" key="8">
    <source>
        <dbReference type="SAM" id="Phobius"/>
    </source>
</evidence>
<dbReference type="EMBL" id="CP101987">
    <property type="protein sequence ID" value="UUI72641.1"/>
    <property type="molecule type" value="Genomic_DNA"/>
</dbReference>
<dbReference type="RefSeq" id="WP_256769443.1">
    <property type="nucleotide sequence ID" value="NZ_CP101987.1"/>
</dbReference>
<gene>
    <name evidence="9" type="ORF">NP048_04060</name>
</gene>
<feature type="transmembrane region" description="Helical" evidence="8">
    <location>
        <begin position="164"/>
        <end position="193"/>
    </location>
</feature>
<keyword evidence="4" id="KW-0808">Transferase</keyword>
<dbReference type="Proteomes" id="UP001316384">
    <property type="component" value="Chromosome"/>
</dbReference>
<feature type="transmembrane region" description="Helical" evidence="8">
    <location>
        <begin position="82"/>
        <end position="101"/>
    </location>
</feature>
<accession>A0ABY5KT46</accession>
<feature type="transmembrane region" description="Helical" evidence="8">
    <location>
        <begin position="340"/>
        <end position="359"/>
    </location>
</feature>
<evidence type="ECO:0000256" key="6">
    <source>
        <dbReference type="ARBA" id="ARBA00022989"/>
    </source>
</evidence>
<keyword evidence="3" id="KW-0328">Glycosyltransferase</keyword>
<dbReference type="PANTHER" id="PTHR33908">
    <property type="entry name" value="MANNOSYLTRANSFERASE YKCB-RELATED"/>
    <property type="match status" value="1"/>
</dbReference>
<keyword evidence="10" id="KW-1185">Reference proteome</keyword>
<feature type="transmembrane region" description="Helical" evidence="8">
    <location>
        <begin position="291"/>
        <end position="310"/>
    </location>
</feature>
<keyword evidence="6 8" id="KW-1133">Transmembrane helix</keyword>
<dbReference type="PANTHER" id="PTHR33908:SF11">
    <property type="entry name" value="MEMBRANE PROTEIN"/>
    <property type="match status" value="1"/>
</dbReference>
<evidence type="ECO:0000256" key="7">
    <source>
        <dbReference type="ARBA" id="ARBA00023136"/>
    </source>
</evidence>